<dbReference type="InterPro" id="IPR000504">
    <property type="entry name" value="RRM_dom"/>
</dbReference>
<evidence type="ECO:0000256" key="2">
    <source>
        <dbReference type="PROSITE-ProRule" id="PRU00176"/>
    </source>
</evidence>
<dbReference type="PANTHER" id="PTHR48027">
    <property type="entry name" value="HETEROGENEOUS NUCLEAR RIBONUCLEOPROTEIN 87F-RELATED"/>
    <property type="match status" value="1"/>
</dbReference>
<dbReference type="SUPFAM" id="SSF54928">
    <property type="entry name" value="RNA-binding domain, RBD"/>
    <property type="match status" value="1"/>
</dbReference>
<evidence type="ECO:0000256" key="1">
    <source>
        <dbReference type="ARBA" id="ARBA00022884"/>
    </source>
</evidence>
<dbReference type="PROSITE" id="PS50102">
    <property type="entry name" value="RRM"/>
    <property type="match status" value="1"/>
</dbReference>
<feature type="domain" description="RRM" evidence="3">
    <location>
        <begin position="50"/>
        <end position="128"/>
    </location>
</feature>
<keyword evidence="1 2" id="KW-0694">RNA-binding</keyword>
<dbReference type="Pfam" id="PF00076">
    <property type="entry name" value="RRM_1"/>
    <property type="match status" value="1"/>
</dbReference>
<evidence type="ECO:0000259" key="3">
    <source>
        <dbReference type="PROSITE" id="PS50102"/>
    </source>
</evidence>
<dbReference type="CDD" id="cd21608">
    <property type="entry name" value="RRM2_NsCP33_like"/>
    <property type="match status" value="1"/>
</dbReference>
<dbReference type="InterPro" id="IPR035979">
    <property type="entry name" value="RBD_domain_sf"/>
</dbReference>
<gene>
    <name evidence="4" type="primary">GRP2_21</name>
    <name evidence="4" type="ORF">g.115836</name>
</gene>
<evidence type="ECO:0000313" key="4">
    <source>
        <dbReference type="EMBL" id="JAT50039.1"/>
    </source>
</evidence>
<proteinExistence type="predicted"/>
<name>A0A1D1Y5Y0_9ARAE</name>
<dbReference type="GO" id="GO:0003723">
    <property type="term" value="F:RNA binding"/>
    <property type="evidence" value="ECO:0007669"/>
    <property type="project" value="UniProtKB-UniRule"/>
</dbReference>
<dbReference type="InterPro" id="IPR012677">
    <property type="entry name" value="Nucleotide-bd_a/b_plait_sf"/>
</dbReference>
<dbReference type="EMBL" id="GDJX01017897">
    <property type="protein sequence ID" value="JAT50039.1"/>
    <property type="molecule type" value="Transcribed_RNA"/>
</dbReference>
<dbReference type="InterPro" id="IPR048289">
    <property type="entry name" value="RRM2_NsCP33-like"/>
</dbReference>
<organism evidence="4">
    <name type="scientific">Anthurium amnicola</name>
    <dbReference type="NCBI Taxonomy" id="1678845"/>
    <lineage>
        <taxon>Eukaryota</taxon>
        <taxon>Viridiplantae</taxon>
        <taxon>Streptophyta</taxon>
        <taxon>Embryophyta</taxon>
        <taxon>Tracheophyta</taxon>
        <taxon>Spermatophyta</taxon>
        <taxon>Magnoliopsida</taxon>
        <taxon>Liliopsida</taxon>
        <taxon>Araceae</taxon>
        <taxon>Pothoideae</taxon>
        <taxon>Potheae</taxon>
        <taxon>Anthurium</taxon>
    </lineage>
</organism>
<protein>
    <submittedName>
        <fullName evidence="4">Glycine-rich RNA-binding protein 2, mitochondrial</fullName>
    </submittedName>
</protein>
<dbReference type="Gene3D" id="3.30.70.330">
    <property type="match status" value="1"/>
</dbReference>
<reference evidence="4" key="1">
    <citation type="submission" date="2015-07" db="EMBL/GenBank/DDBJ databases">
        <title>Transcriptome Assembly of Anthurium amnicola.</title>
        <authorList>
            <person name="Suzuki J."/>
        </authorList>
    </citation>
    <scope>NUCLEOTIDE SEQUENCE</scope>
</reference>
<accession>A0A1D1Y5Y0</accession>
<dbReference type="InterPro" id="IPR052462">
    <property type="entry name" value="SLIRP/GR-RBP-like"/>
</dbReference>
<dbReference type="AlphaFoldDB" id="A0A1D1Y5Y0"/>
<dbReference type="SMART" id="SM00360">
    <property type="entry name" value="RRM"/>
    <property type="match status" value="1"/>
</dbReference>
<sequence length="129" mass="14166">MVIFFLPFWFSRGCRVLGREGGMRSLRVGNVPLAVPLRAGSRLFSGDASKKLFVGGLSYDTNESTLKDTFRPHGEVIEVNVICNRVTGKSKGFGFVKFTSASEASRALQQMDGQLLDGRNIRVEHANKG</sequence>